<reference evidence="12 13" key="1">
    <citation type="submission" date="2015-03" db="EMBL/GenBank/DDBJ databases">
        <authorList>
            <person name="Radwan O."/>
            <person name="Al-Naeli F.A."/>
            <person name="Rendon G.A."/>
            <person name="Fields C."/>
        </authorList>
    </citation>
    <scope>NUCLEOTIDE SEQUENCE [LARGE SCALE GENOMIC DNA]</scope>
    <source>
        <strain evidence="12">CR-DP1</strain>
    </source>
</reference>
<organism evidence="12 13">
    <name type="scientific">Thielaviopsis punctulata</name>
    <dbReference type="NCBI Taxonomy" id="72032"/>
    <lineage>
        <taxon>Eukaryota</taxon>
        <taxon>Fungi</taxon>
        <taxon>Dikarya</taxon>
        <taxon>Ascomycota</taxon>
        <taxon>Pezizomycotina</taxon>
        <taxon>Sordariomycetes</taxon>
        <taxon>Hypocreomycetidae</taxon>
        <taxon>Microascales</taxon>
        <taxon>Ceratocystidaceae</taxon>
        <taxon>Thielaviopsis</taxon>
    </lineage>
</organism>
<dbReference type="Pfam" id="PF03896">
    <property type="entry name" value="TRAP_alpha"/>
    <property type="match status" value="1"/>
</dbReference>
<feature type="signal peptide" evidence="11">
    <location>
        <begin position="1"/>
        <end position="25"/>
    </location>
</feature>
<accession>A0A0F4ZCN8</accession>
<evidence type="ECO:0000256" key="5">
    <source>
        <dbReference type="ARBA" id="ARBA00022989"/>
    </source>
</evidence>
<evidence type="ECO:0000256" key="3">
    <source>
        <dbReference type="ARBA" id="ARBA00022729"/>
    </source>
</evidence>
<dbReference type="InterPro" id="IPR005595">
    <property type="entry name" value="TRAP_alpha"/>
</dbReference>
<dbReference type="PANTHER" id="PTHR12924:SF0">
    <property type="entry name" value="TRANSLOCON-ASSOCIATED PROTEIN SUBUNIT ALPHA"/>
    <property type="match status" value="1"/>
</dbReference>
<evidence type="ECO:0000256" key="6">
    <source>
        <dbReference type="ARBA" id="ARBA00023136"/>
    </source>
</evidence>
<dbReference type="Proteomes" id="UP000033483">
    <property type="component" value="Unassembled WGS sequence"/>
</dbReference>
<dbReference type="PANTHER" id="PTHR12924">
    <property type="entry name" value="TRANSLOCON-ASSOCIATED PROTEIN, ALPHA SUBUNIT"/>
    <property type="match status" value="1"/>
</dbReference>
<gene>
    <name evidence="12" type="ORF">TD95_000199</name>
</gene>
<dbReference type="EMBL" id="LAEV01001332">
    <property type="protein sequence ID" value="KKA28354.1"/>
    <property type="molecule type" value="Genomic_DNA"/>
</dbReference>
<comment type="subcellular location">
    <subcellularLocation>
        <location evidence="1">Endoplasmic reticulum membrane</location>
        <topology evidence="1">Single-pass type I membrane protein</topology>
    </subcellularLocation>
</comment>
<keyword evidence="5 10" id="KW-1133">Transmembrane helix</keyword>
<keyword evidence="13" id="KW-1185">Reference proteome</keyword>
<keyword evidence="2 10" id="KW-0812">Transmembrane</keyword>
<keyword evidence="3 11" id="KW-0732">Signal</keyword>
<feature type="region of interest" description="Disordered" evidence="9">
    <location>
        <begin position="221"/>
        <end position="257"/>
    </location>
</feature>
<comment type="similarity">
    <text evidence="8">Belongs to the IRC22 family.</text>
</comment>
<keyword evidence="6 10" id="KW-0472">Membrane</keyword>
<protein>
    <submittedName>
        <fullName evidence="12">Uncharacterized protein</fullName>
    </submittedName>
</protein>
<evidence type="ECO:0000256" key="11">
    <source>
        <dbReference type="SAM" id="SignalP"/>
    </source>
</evidence>
<sequence length="257" mass="27322">MQFTRSILAALAMSLFGAVVADVDATHDTAAAETDELPPLPAKLTTSFLGSDATLGLKLVNGNPTLARIELENLADEALELAFVGGRLTDTHKHDDIVLNLTATQFGEVIGAGETKAVDFSFALDMNPRDVQLNLIAVIGDTAGRVYQIVAYNSTASIVEPPVSLLDPQILFLYLVMAATFGGIGYFVYKTWIEALFPAAPKRAVKAKKAVPVIIEPTSGDESGAATGSGYDESWIPNHHINKPVSKRVKGKGKKAD</sequence>
<dbReference type="GO" id="GO:0005789">
    <property type="term" value="C:endoplasmic reticulum membrane"/>
    <property type="evidence" value="ECO:0007669"/>
    <property type="project" value="UniProtKB-SubCell"/>
</dbReference>
<comment type="function">
    <text evidence="7">Is probably involved in a pathway contributing to genomic integrity.</text>
</comment>
<name>A0A0F4ZCN8_9PEZI</name>
<proteinExistence type="inferred from homology"/>
<keyword evidence="4" id="KW-0256">Endoplasmic reticulum</keyword>
<dbReference type="AlphaFoldDB" id="A0A0F4ZCN8"/>
<evidence type="ECO:0000256" key="10">
    <source>
        <dbReference type="SAM" id="Phobius"/>
    </source>
</evidence>
<evidence type="ECO:0000256" key="7">
    <source>
        <dbReference type="ARBA" id="ARBA00037565"/>
    </source>
</evidence>
<evidence type="ECO:0000256" key="1">
    <source>
        <dbReference type="ARBA" id="ARBA00004115"/>
    </source>
</evidence>
<feature type="transmembrane region" description="Helical" evidence="10">
    <location>
        <begin position="171"/>
        <end position="189"/>
    </location>
</feature>
<evidence type="ECO:0000313" key="13">
    <source>
        <dbReference type="Proteomes" id="UP000033483"/>
    </source>
</evidence>
<evidence type="ECO:0000256" key="2">
    <source>
        <dbReference type="ARBA" id="ARBA00022692"/>
    </source>
</evidence>
<evidence type="ECO:0000256" key="8">
    <source>
        <dbReference type="ARBA" id="ARBA00038311"/>
    </source>
</evidence>
<feature type="chain" id="PRO_5002482676" evidence="11">
    <location>
        <begin position="26"/>
        <end position="257"/>
    </location>
</feature>
<feature type="compositionally biased region" description="Basic residues" evidence="9">
    <location>
        <begin position="240"/>
        <end position="257"/>
    </location>
</feature>
<evidence type="ECO:0000256" key="4">
    <source>
        <dbReference type="ARBA" id="ARBA00022824"/>
    </source>
</evidence>
<comment type="caution">
    <text evidence="12">The sequence shown here is derived from an EMBL/GenBank/DDBJ whole genome shotgun (WGS) entry which is preliminary data.</text>
</comment>
<evidence type="ECO:0000313" key="12">
    <source>
        <dbReference type="EMBL" id="KKA28354.1"/>
    </source>
</evidence>
<evidence type="ECO:0000256" key="9">
    <source>
        <dbReference type="SAM" id="MobiDB-lite"/>
    </source>
</evidence>
<dbReference type="OrthoDB" id="1926781at2759"/>